<feature type="transmembrane region" description="Helical" evidence="2">
    <location>
        <begin position="77"/>
        <end position="96"/>
    </location>
</feature>
<gene>
    <name evidence="3" type="primary">Vigan.02G053800</name>
    <name evidence="3" type="ORF">VIGAN_02053800</name>
</gene>
<dbReference type="EMBL" id="AP015035">
    <property type="protein sequence ID" value="BAT77924.1"/>
    <property type="molecule type" value="Genomic_DNA"/>
</dbReference>
<evidence type="ECO:0000313" key="3">
    <source>
        <dbReference type="EMBL" id="BAT77924.1"/>
    </source>
</evidence>
<feature type="region of interest" description="Disordered" evidence="1">
    <location>
        <begin position="1"/>
        <end position="36"/>
    </location>
</feature>
<evidence type="ECO:0000256" key="1">
    <source>
        <dbReference type="SAM" id="MobiDB-lite"/>
    </source>
</evidence>
<keyword evidence="2" id="KW-0812">Transmembrane</keyword>
<accession>A0A0S3RB74</accession>
<feature type="compositionally biased region" description="Polar residues" evidence="1">
    <location>
        <begin position="8"/>
        <end position="20"/>
    </location>
</feature>
<reference evidence="3 4" key="1">
    <citation type="journal article" date="2015" name="Sci. Rep.">
        <title>The power of single molecule real-time sequencing technology in the de novo assembly of a eukaryotic genome.</title>
        <authorList>
            <person name="Sakai H."/>
            <person name="Naito K."/>
            <person name="Ogiso-Tanaka E."/>
            <person name="Takahashi Y."/>
            <person name="Iseki K."/>
            <person name="Muto C."/>
            <person name="Satou K."/>
            <person name="Teruya K."/>
            <person name="Shiroma A."/>
            <person name="Shimoji M."/>
            <person name="Hirano T."/>
            <person name="Itoh T."/>
            <person name="Kaga A."/>
            <person name="Tomooka N."/>
        </authorList>
    </citation>
    <scope>NUCLEOTIDE SEQUENCE [LARGE SCALE GENOMIC DNA]</scope>
    <source>
        <strain evidence="4">cv. Shumari</strain>
    </source>
</reference>
<evidence type="ECO:0000256" key="2">
    <source>
        <dbReference type="SAM" id="Phobius"/>
    </source>
</evidence>
<proteinExistence type="predicted"/>
<keyword evidence="4" id="KW-1185">Reference proteome</keyword>
<feature type="non-terminal residue" evidence="3">
    <location>
        <position position="98"/>
    </location>
</feature>
<keyword evidence="2" id="KW-1133">Transmembrane helix</keyword>
<keyword evidence="2" id="KW-0472">Membrane</keyword>
<dbReference type="AlphaFoldDB" id="A0A0S3RB74"/>
<dbReference type="Proteomes" id="UP000291084">
    <property type="component" value="Chromosome 2"/>
</dbReference>
<sequence>MAMACASVTETNTASSPSSETRIKPKMTNSQLPYNPNPARDFKSHAFRFIRLLITSIYFFFFYFAHSQSIVLFSELLCYYFICLSPVSFSTSYKLISF</sequence>
<protein>
    <submittedName>
        <fullName evidence="3">Uncharacterized protein</fullName>
    </submittedName>
</protein>
<evidence type="ECO:0000313" key="4">
    <source>
        <dbReference type="Proteomes" id="UP000291084"/>
    </source>
</evidence>
<organism evidence="3 4">
    <name type="scientific">Vigna angularis var. angularis</name>
    <dbReference type="NCBI Taxonomy" id="157739"/>
    <lineage>
        <taxon>Eukaryota</taxon>
        <taxon>Viridiplantae</taxon>
        <taxon>Streptophyta</taxon>
        <taxon>Embryophyta</taxon>
        <taxon>Tracheophyta</taxon>
        <taxon>Spermatophyta</taxon>
        <taxon>Magnoliopsida</taxon>
        <taxon>eudicotyledons</taxon>
        <taxon>Gunneridae</taxon>
        <taxon>Pentapetalae</taxon>
        <taxon>rosids</taxon>
        <taxon>fabids</taxon>
        <taxon>Fabales</taxon>
        <taxon>Fabaceae</taxon>
        <taxon>Papilionoideae</taxon>
        <taxon>50 kb inversion clade</taxon>
        <taxon>NPAAA clade</taxon>
        <taxon>indigoferoid/millettioid clade</taxon>
        <taxon>Phaseoleae</taxon>
        <taxon>Vigna</taxon>
    </lineage>
</organism>
<feature type="transmembrane region" description="Helical" evidence="2">
    <location>
        <begin position="46"/>
        <end position="65"/>
    </location>
</feature>
<name>A0A0S3RB74_PHAAN</name>